<sequence>VYGLDINPRAIKISWIKLYLNALHESFSKLFCHCHCKRSFVLRGYLWGYERRVEFDESDLLAYCRHHDIQLEGIVGCRPQVLNPNSNAMSKIITENASEEFLYSLSNYCGLQVGRYSK</sequence>
<dbReference type="Proteomes" id="UP000027120">
    <property type="component" value="Unassembled WGS sequence"/>
</dbReference>
<gene>
    <name evidence="1" type="ORF">CISIN_1g042087mg</name>
</gene>
<dbReference type="EMBL" id="KK788313">
    <property type="protein sequence ID" value="KDO38293.1"/>
    <property type="molecule type" value="Genomic_DNA"/>
</dbReference>
<name>A0A067D664_CITSI</name>
<evidence type="ECO:0000313" key="2">
    <source>
        <dbReference type="Proteomes" id="UP000027120"/>
    </source>
</evidence>
<dbReference type="AlphaFoldDB" id="A0A067D664"/>
<dbReference type="PANTHER" id="PTHR47087:SF1">
    <property type="entry name" value="METHIONINE S-METHYLTRANSFERASE"/>
    <property type="match status" value="1"/>
</dbReference>
<keyword evidence="2" id="KW-1185">Reference proteome</keyword>
<proteinExistence type="predicted"/>
<organism evidence="1 2">
    <name type="scientific">Citrus sinensis</name>
    <name type="common">Sweet orange</name>
    <name type="synonym">Citrus aurantium var. sinensis</name>
    <dbReference type="NCBI Taxonomy" id="2711"/>
    <lineage>
        <taxon>Eukaryota</taxon>
        <taxon>Viridiplantae</taxon>
        <taxon>Streptophyta</taxon>
        <taxon>Embryophyta</taxon>
        <taxon>Tracheophyta</taxon>
        <taxon>Spermatophyta</taxon>
        <taxon>Magnoliopsida</taxon>
        <taxon>eudicotyledons</taxon>
        <taxon>Gunneridae</taxon>
        <taxon>Pentapetalae</taxon>
        <taxon>rosids</taxon>
        <taxon>malvids</taxon>
        <taxon>Sapindales</taxon>
        <taxon>Rutaceae</taxon>
        <taxon>Aurantioideae</taxon>
        <taxon>Citrus</taxon>
    </lineage>
</organism>
<reference evidence="1 2" key="1">
    <citation type="submission" date="2014-04" db="EMBL/GenBank/DDBJ databases">
        <authorList>
            <consortium name="International Citrus Genome Consortium"/>
            <person name="Gmitter F."/>
            <person name="Chen C."/>
            <person name="Farmerie W."/>
            <person name="Harkins T."/>
            <person name="Desany B."/>
            <person name="Mohiuddin M."/>
            <person name="Kodira C."/>
            <person name="Borodovsky M."/>
            <person name="Lomsadze A."/>
            <person name="Burns P."/>
            <person name="Jenkins J."/>
            <person name="Prochnik S."/>
            <person name="Shu S."/>
            <person name="Chapman J."/>
            <person name="Pitluck S."/>
            <person name="Schmutz J."/>
            <person name="Rokhsar D."/>
        </authorList>
    </citation>
    <scope>NUCLEOTIDE SEQUENCE</scope>
</reference>
<feature type="non-terminal residue" evidence="1">
    <location>
        <position position="1"/>
    </location>
</feature>
<accession>A0A067D664</accession>
<evidence type="ECO:0000313" key="1">
    <source>
        <dbReference type="EMBL" id="KDO38293.1"/>
    </source>
</evidence>
<protein>
    <submittedName>
        <fullName evidence="1">Uncharacterized protein</fullName>
    </submittedName>
</protein>
<dbReference type="STRING" id="2711.A0A067D664"/>
<dbReference type="PANTHER" id="PTHR47087">
    <property type="entry name" value="METHIONINE S-METHYLTRANSFERASE"/>
    <property type="match status" value="1"/>
</dbReference>